<evidence type="ECO:0000259" key="1">
    <source>
        <dbReference type="Pfam" id="PF04963"/>
    </source>
</evidence>
<feature type="domain" description="RNA polymerase sigma factor 54 core-binding" evidence="1">
    <location>
        <begin position="3"/>
        <end position="32"/>
    </location>
</feature>
<accession>A0AAW7IJE8</accession>
<dbReference type="Pfam" id="PF04963">
    <property type="entry name" value="Sigma54_CBD"/>
    <property type="match status" value="1"/>
</dbReference>
<name>A0AAW7IJE8_9BACI</name>
<dbReference type="Proteomes" id="UP001234602">
    <property type="component" value="Unassembled WGS sequence"/>
</dbReference>
<gene>
    <name evidence="2" type="ORF">QUF89_25835</name>
</gene>
<comment type="caution">
    <text evidence="2">The sequence shown here is derived from an EMBL/GenBank/DDBJ whole genome shotgun (WGS) entry which is preliminary data.</text>
</comment>
<dbReference type="InterPro" id="IPR007046">
    <property type="entry name" value="RNA_pol_sigma_54_core-bd"/>
</dbReference>
<dbReference type="EMBL" id="JAUCEY010000008">
    <property type="protein sequence ID" value="MDM5455509.1"/>
    <property type="molecule type" value="Genomic_DNA"/>
</dbReference>
<evidence type="ECO:0000313" key="3">
    <source>
        <dbReference type="Proteomes" id="UP001234602"/>
    </source>
</evidence>
<organism evidence="2 3">
    <name type="scientific">Peribacillus simplex</name>
    <dbReference type="NCBI Taxonomy" id="1478"/>
    <lineage>
        <taxon>Bacteria</taxon>
        <taxon>Bacillati</taxon>
        <taxon>Bacillota</taxon>
        <taxon>Bacilli</taxon>
        <taxon>Bacillales</taxon>
        <taxon>Bacillaceae</taxon>
        <taxon>Peribacillus</taxon>
    </lineage>
</organism>
<evidence type="ECO:0000313" key="2">
    <source>
        <dbReference type="EMBL" id="MDM5455509.1"/>
    </source>
</evidence>
<sequence length="37" mass="4189">MVEIEDMNQVLQFLGPIGVGAKDLTDCLLIQLWELKD</sequence>
<proteinExistence type="predicted"/>
<reference evidence="2" key="1">
    <citation type="submission" date="2023-06" db="EMBL/GenBank/DDBJ databases">
        <title>Comparative genomics of Bacillaceae isolates and their secondary metabolite potential.</title>
        <authorList>
            <person name="Song L."/>
            <person name="Nielsen L.J."/>
            <person name="Mohite O."/>
            <person name="Xu X."/>
            <person name="Weber T."/>
            <person name="Kovacs A.T."/>
        </authorList>
    </citation>
    <scope>NUCLEOTIDE SEQUENCE</scope>
    <source>
        <strain evidence="2">D8_B_37</strain>
    </source>
</reference>
<dbReference type="GO" id="GO:0003677">
    <property type="term" value="F:DNA binding"/>
    <property type="evidence" value="ECO:0007669"/>
    <property type="project" value="InterPro"/>
</dbReference>
<dbReference type="AlphaFoldDB" id="A0AAW7IJE8"/>
<dbReference type="GO" id="GO:0006352">
    <property type="term" value="P:DNA-templated transcription initiation"/>
    <property type="evidence" value="ECO:0007669"/>
    <property type="project" value="InterPro"/>
</dbReference>
<dbReference type="RefSeq" id="WP_353958008.1">
    <property type="nucleotide sequence ID" value="NZ_JAUCEY010000008.1"/>
</dbReference>
<protein>
    <recommendedName>
        <fullName evidence="1">RNA polymerase sigma factor 54 core-binding domain-containing protein</fullName>
    </recommendedName>
</protein>